<reference evidence="2 3" key="1">
    <citation type="journal article" date="2024" name="Microbiol. Resour. Announc.">
        <title>Genome annotations for the ascomycete fungi Trichoderma harzianum, Trichoderma aggressivum, and Purpureocillium lilacinum.</title>
        <authorList>
            <person name="Beijen E.P.W."/>
            <person name="Ohm R.A."/>
        </authorList>
    </citation>
    <scope>NUCLEOTIDE SEQUENCE [LARGE SCALE GENOMIC DNA]</scope>
    <source>
        <strain evidence="2 3">CBS 150709</strain>
    </source>
</reference>
<keyword evidence="3" id="KW-1185">Reference proteome</keyword>
<protein>
    <submittedName>
        <fullName evidence="2">Uncharacterized protein</fullName>
    </submittedName>
</protein>
<evidence type="ECO:0000313" key="3">
    <source>
        <dbReference type="Proteomes" id="UP001287286"/>
    </source>
</evidence>
<comment type="caution">
    <text evidence="2">The sequence shown here is derived from an EMBL/GenBank/DDBJ whole genome shotgun (WGS) entry which is preliminary data.</text>
</comment>
<name>A0ABR0BXB5_PURLI</name>
<sequence>MTGADLGRLKNLARKPIPVRRTGSGVERLDGVMAVTMLMVLLMVLMGDGQIEESRMGPLVDAGSGAANTEPAQWRCCPPSRWPGGGLNPCQTRPWPAGVPYSWDWGPGARRPGTHPRDPSNGSPRDANAPGANSPASDPTGLRRLMVPAGPARGRLWRLQGFSRDARFHGFQPGSSPVPVDSPQHNWGFPSLGTCRWVFSGGSSKRQHPTSASTRTRTRACFVRGLPRGECQTATYPDPTAKQQRPFGDMAGSREGLLGRTAAAARRPS</sequence>
<evidence type="ECO:0000313" key="2">
    <source>
        <dbReference type="EMBL" id="KAK4088738.1"/>
    </source>
</evidence>
<accession>A0ABR0BXB5</accession>
<gene>
    <name evidence="2" type="ORF">Purlil1_6949</name>
</gene>
<organism evidence="2 3">
    <name type="scientific">Purpureocillium lilacinum</name>
    <name type="common">Paecilomyces lilacinus</name>
    <dbReference type="NCBI Taxonomy" id="33203"/>
    <lineage>
        <taxon>Eukaryota</taxon>
        <taxon>Fungi</taxon>
        <taxon>Dikarya</taxon>
        <taxon>Ascomycota</taxon>
        <taxon>Pezizomycotina</taxon>
        <taxon>Sordariomycetes</taxon>
        <taxon>Hypocreomycetidae</taxon>
        <taxon>Hypocreales</taxon>
        <taxon>Ophiocordycipitaceae</taxon>
        <taxon>Purpureocillium</taxon>
    </lineage>
</organism>
<feature type="region of interest" description="Disordered" evidence="1">
    <location>
        <begin position="231"/>
        <end position="269"/>
    </location>
</feature>
<dbReference type="EMBL" id="JAWRVI010000023">
    <property type="protein sequence ID" value="KAK4088738.1"/>
    <property type="molecule type" value="Genomic_DNA"/>
</dbReference>
<feature type="region of interest" description="Disordered" evidence="1">
    <location>
        <begin position="104"/>
        <end position="146"/>
    </location>
</feature>
<evidence type="ECO:0000256" key="1">
    <source>
        <dbReference type="SAM" id="MobiDB-lite"/>
    </source>
</evidence>
<proteinExistence type="predicted"/>
<feature type="compositionally biased region" description="Low complexity" evidence="1">
    <location>
        <begin position="260"/>
        <end position="269"/>
    </location>
</feature>
<dbReference type="Proteomes" id="UP001287286">
    <property type="component" value="Unassembled WGS sequence"/>
</dbReference>